<accession>A0A381ZRZ6</accession>
<dbReference type="PANTHER" id="PTHR23422">
    <property type="entry name" value="DIPEPTIDYL PEPTIDASE III-RELATED"/>
    <property type="match status" value="1"/>
</dbReference>
<feature type="non-terminal residue" evidence="3">
    <location>
        <position position="1"/>
    </location>
</feature>
<dbReference type="GO" id="GO:0005737">
    <property type="term" value="C:cytoplasm"/>
    <property type="evidence" value="ECO:0007669"/>
    <property type="project" value="TreeGrafter"/>
</dbReference>
<dbReference type="EMBL" id="UINC01022279">
    <property type="protein sequence ID" value="SVA91567.1"/>
    <property type="molecule type" value="Genomic_DNA"/>
</dbReference>
<dbReference type="AlphaFoldDB" id="A0A381ZRZ6"/>
<keyword evidence="2" id="KW-0378">Hydrolase</keyword>
<sequence length="94" mass="10388">AIQLNTFLDTGAVTVDADGRFAIDHTKIRGAVTGLTTELMTIQARGDIREAESLLKTRGVIRPEVQRVLDRLSGVPIDIEPRYITAEQLARDTR</sequence>
<name>A0A381ZRZ6_9ZZZZ</name>
<gene>
    <name evidence="3" type="ORF">METZ01_LOCUS144421</name>
</gene>
<dbReference type="GO" id="GO:0046872">
    <property type="term" value="F:metal ion binding"/>
    <property type="evidence" value="ECO:0007669"/>
    <property type="project" value="UniProtKB-KW"/>
</dbReference>
<dbReference type="PANTHER" id="PTHR23422:SF9">
    <property type="entry name" value="ZN-DEPENDENT HYDROLASE"/>
    <property type="match status" value="1"/>
</dbReference>
<dbReference type="GO" id="GO:0008239">
    <property type="term" value="F:dipeptidyl-peptidase activity"/>
    <property type="evidence" value="ECO:0007669"/>
    <property type="project" value="TreeGrafter"/>
</dbReference>
<dbReference type="InterPro" id="IPR039461">
    <property type="entry name" value="Peptidase_M49"/>
</dbReference>
<evidence type="ECO:0000256" key="2">
    <source>
        <dbReference type="ARBA" id="ARBA00022801"/>
    </source>
</evidence>
<keyword evidence="1" id="KW-0479">Metal-binding</keyword>
<proteinExistence type="predicted"/>
<evidence type="ECO:0000256" key="1">
    <source>
        <dbReference type="ARBA" id="ARBA00022723"/>
    </source>
</evidence>
<organism evidence="3">
    <name type="scientific">marine metagenome</name>
    <dbReference type="NCBI Taxonomy" id="408172"/>
    <lineage>
        <taxon>unclassified sequences</taxon>
        <taxon>metagenomes</taxon>
        <taxon>ecological metagenomes</taxon>
    </lineage>
</organism>
<reference evidence="3" key="1">
    <citation type="submission" date="2018-05" db="EMBL/GenBank/DDBJ databases">
        <authorList>
            <person name="Lanie J.A."/>
            <person name="Ng W.-L."/>
            <person name="Kazmierczak K.M."/>
            <person name="Andrzejewski T.M."/>
            <person name="Davidsen T.M."/>
            <person name="Wayne K.J."/>
            <person name="Tettelin H."/>
            <person name="Glass J.I."/>
            <person name="Rusch D."/>
            <person name="Podicherti R."/>
            <person name="Tsui H.-C.T."/>
            <person name="Winkler M.E."/>
        </authorList>
    </citation>
    <scope>NUCLEOTIDE SEQUENCE</scope>
</reference>
<protein>
    <submittedName>
        <fullName evidence="3">Uncharacterized protein</fullName>
    </submittedName>
</protein>
<evidence type="ECO:0000313" key="3">
    <source>
        <dbReference type="EMBL" id="SVA91567.1"/>
    </source>
</evidence>